<accession>A0A4Q9Q2G8</accession>
<dbReference type="EMBL" id="ML145100">
    <property type="protein sequence ID" value="TBU61161.1"/>
    <property type="molecule type" value="Genomic_DNA"/>
</dbReference>
<keyword evidence="2" id="KW-1133">Transmembrane helix</keyword>
<dbReference type="Proteomes" id="UP000292082">
    <property type="component" value="Unassembled WGS sequence"/>
</dbReference>
<keyword evidence="2" id="KW-0812">Transmembrane</keyword>
<protein>
    <submittedName>
        <fullName evidence="3">Uncharacterized protein</fullName>
    </submittedName>
</protein>
<keyword evidence="2" id="KW-0472">Membrane</keyword>
<proteinExistence type="predicted"/>
<sequence>MPAYEPASPVPSPPHQPNVLQPVPVGPLAMPSRPAADPHAIFMEWVVLAMIALCLGTMAIVICRQLCAALARRRGDDTHRRSARYCAKTAPRTLILPTLNEKGQSWSTLKVPTARLRTAASSRVRDSVLCKSIGRLGRSDAGKLVQDADMTDNTYSDNVGVYASLPSSPDTDPDSTLRPYLPPIREQSKQEWNGYRSKIRLATASGVSSTTSSPAIPAIVVEPCPDVFRGMPESPTSTSMYSQESWCSSIFASPTDSERSTPGPPPYTPNFGTLALDVAPMKLDTAGASSQGPPAGDDFPRMPGSFEASYLRAPAPNWNAPRQVGECGHRRAEHRYPLRNVSSTSRETFVLQRPRPRKKPVHGSTYAPADRSGGVSRALASDARLLTGSARELALATPRESTYTSTVTGVGLGISTRPYSSAADQDMEDVRLLVLDPRRKSTAHRDSTLRFSTLLDAYRCSVSANTLYASPASLAPPGNRNTLDPRLRMILDQYQGRDPCDDRSSIHRALDGWVNAGTCREGPRSPVADSYCSRGLAYDRSEDHEPGYCAV</sequence>
<reference evidence="3 4" key="1">
    <citation type="submission" date="2019-01" db="EMBL/GenBank/DDBJ databases">
        <title>Draft genome sequences of three monokaryotic isolates of the white-rot basidiomycete fungus Dichomitus squalens.</title>
        <authorList>
            <consortium name="DOE Joint Genome Institute"/>
            <person name="Lopez S.C."/>
            <person name="Andreopoulos B."/>
            <person name="Pangilinan J."/>
            <person name="Lipzen A."/>
            <person name="Riley R."/>
            <person name="Ahrendt S."/>
            <person name="Ng V."/>
            <person name="Barry K."/>
            <person name="Daum C."/>
            <person name="Grigoriev I.V."/>
            <person name="Hilden K.S."/>
            <person name="Makela M.R."/>
            <person name="de Vries R.P."/>
        </authorList>
    </citation>
    <scope>NUCLEOTIDE SEQUENCE [LARGE SCALE GENOMIC DNA]</scope>
    <source>
        <strain evidence="3 4">CBS 464.89</strain>
    </source>
</reference>
<evidence type="ECO:0000256" key="2">
    <source>
        <dbReference type="SAM" id="Phobius"/>
    </source>
</evidence>
<gene>
    <name evidence="3" type="ORF">BD310DRAFT_239815</name>
</gene>
<evidence type="ECO:0000313" key="4">
    <source>
        <dbReference type="Proteomes" id="UP000292082"/>
    </source>
</evidence>
<feature type="transmembrane region" description="Helical" evidence="2">
    <location>
        <begin position="40"/>
        <end position="63"/>
    </location>
</feature>
<dbReference type="AlphaFoldDB" id="A0A4Q9Q2G8"/>
<keyword evidence="4" id="KW-1185">Reference proteome</keyword>
<feature type="region of interest" description="Disordered" evidence="1">
    <location>
        <begin position="345"/>
        <end position="373"/>
    </location>
</feature>
<organism evidence="3 4">
    <name type="scientific">Dichomitus squalens</name>
    <dbReference type="NCBI Taxonomy" id="114155"/>
    <lineage>
        <taxon>Eukaryota</taxon>
        <taxon>Fungi</taxon>
        <taxon>Dikarya</taxon>
        <taxon>Basidiomycota</taxon>
        <taxon>Agaricomycotina</taxon>
        <taxon>Agaricomycetes</taxon>
        <taxon>Polyporales</taxon>
        <taxon>Polyporaceae</taxon>
        <taxon>Dichomitus</taxon>
    </lineage>
</organism>
<evidence type="ECO:0000256" key="1">
    <source>
        <dbReference type="SAM" id="MobiDB-lite"/>
    </source>
</evidence>
<evidence type="ECO:0000313" key="3">
    <source>
        <dbReference type="EMBL" id="TBU61161.1"/>
    </source>
</evidence>
<name>A0A4Q9Q2G8_9APHY</name>